<protein>
    <submittedName>
        <fullName evidence="3">Uncharacterized protein</fullName>
    </submittedName>
</protein>
<feature type="chain" id="PRO_5046178907" evidence="2">
    <location>
        <begin position="30"/>
        <end position="416"/>
    </location>
</feature>
<comment type="caution">
    <text evidence="3">The sequence shown here is derived from an EMBL/GenBank/DDBJ whole genome shotgun (WGS) entry which is preliminary data.</text>
</comment>
<evidence type="ECO:0000256" key="2">
    <source>
        <dbReference type="SAM" id="SignalP"/>
    </source>
</evidence>
<dbReference type="EMBL" id="BAABHD010000010">
    <property type="protein sequence ID" value="GAA4450169.1"/>
    <property type="molecule type" value="Genomic_DNA"/>
</dbReference>
<evidence type="ECO:0000313" key="4">
    <source>
        <dbReference type="Proteomes" id="UP001501175"/>
    </source>
</evidence>
<feature type="signal peptide" evidence="2">
    <location>
        <begin position="1"/>
        <end position="29"/>
    </location>
</feature>
<name>A0ABP8MGG5_9BACT</name>
<organism evidence="3 4">
    <name type="scientific">Nibrella saemangeumensis</name>
    <dbReference type="NCBI Taxonomy" id="1084526"/>
    <lineage>
        <taxon>Bacteria</taxon>
        <taxon>Pseudomonadati</taxon>
        <taxon>Bacteroidota</taxon>
        <taxon>Cytophagia</taxon>
        <taxon>Cytophagales</taxon>
        <taxon>Spirosomataceae</taxon>
        <taxon>Nibrella</taxon>
    </lineage>
</organism>
<dbReference type="Proteomes" id="UP001501175">
    <property type="component" value="Unassembled WGS sequence"/>
</dbReference>
<accession>A0ABP8MGG5</accession>
<evidence type="ECO:0000256" key="1">
    <source>
        <dbReference type="SAM" id="MobiDB-lite"/>
    </source>
</evidence>
<sequence>MFRQRMNQTNFGRKLLFLTLLLPCLSAQSSLTSTRSLQASARPDTVAPQRLRADWPRSHDKALNNTLKGFQHDLLALVPTIEKNPTSSNARDFVQVYFLTDASPIANHITPANVRPGKVLEPLADKLVLTPNEFLRLLAGLYKTGFTYELDRDEMTITSLDSTKEEYRQVHQYRIAIPVRVAGRTNPQVQSEVNNRLDVYALVYTDSKRDVRYARIQAIQPNGSAYVPAVTPVPTPSDPPVPVTPPASVTPEPVAPQPGEPTSTGAALLTWSPAQKTAAALQTANQLAQEVNDSQFEQMKTNFDILFDPSGYVALETRDGRMLRLERRAFLTRARQQRVHYELQKADIVYYDQFRENAEGKPLCRVSTYRDVIQYDSQQLPVSTSVSTVPYVPVKNKPQQAPAAYWQLASITLKEK</sequence>
<reference evidence="4" key="1">
    <citation type="journal article" date="2019" name="Int. J. Syst. Evol. Microbiol.">
        <title>The Global Catalogue of Microorganisms (GCM) 10K type strain sequencing project: providing services to taxonomists for standard genome sequencing and annotation.</title>
        <authorList>
            <consortium name="The Broad Institute Genomics Platform"/>
            <consortium name="The Broad Institute Genome Sequencing Center for Infectious Disease"/>
            <person name="Wu L."/>
            <person name="Ma J."/>
        </authorList>
    </citation>
    <scope>NUCLEOTIDE SEQUENCE [LARGE SCALE GENOMIC DNA]</scope>
    <source>
        <strain evidence="4">JCM 17927</strain>
    </source>
</reference>
<feature type="compositionally biased region" description="Pro residues" evidence="1">
    <location>
        <begin position="236"/>
        <end position="245"/>
    </location>
</feature>
<keyword evidence="2" id="KW-0732">Signal</keyword>
<evidence type="ECO:0000313" key="3">
    <source>
        <dbReference type="EMBL" id="GAA4450169.1"/>
    </source>
</evidence>
<feature type="region of interest" description="Disordered" evidence="1">
    <location>
        <begin position="236"/>
        <end position="263"/>
    </location>
</feature>
<gene>
    <name evidence="3" type="ORF">GCM10023189_10450</name>
</gene>
<proteinExistence type="predicted"/>
<keyword evidence="4" id="KW-1185">Reference proteome</keyword>